<evidence type="ECO:0000256" key="11">
    <source>
        <dbReference type="ARBA" id="ARBA00023004"/>
    </source>
</evidence>
<keyword evidence="7" id="KW-0934">Plastid</keyword>
<dbReference type="PANTHER" id="PTHR35703:SF2">
    <property type="entry name" value="HEME OXYGENASE 1, CHLOROPLASTIC-RELATED"/>
    <property type="match status" value="1"/>
</dbReference>
<keyword evidence="9" id="KW-0809">Transit peptide</keyword>
<comment type="similarity">
    <text evidence="2">Belongs to the heme oxygenase family.</text>
</comment>
<keyword evidence="13" id="KW-1185">Reference proteome</keyword>
<comment type="subcellular location">
    <subcellularLocation>
        <location evidence="1">Plastid</location>
        <location evidence="1">Chloroplast</location>
    </subcellularLocation>
</comment>
<proteinExistence type="inferred from homology"/>
<evidence type="ECO:0000256" key="3">
    <source>
        <dbReference type="ARBA" id="ARBA00012360"/>
    </source>
</evidence>
<keyword evidence="10" id="KW-0560">Oxidoreductase</keyword>
<dbReference type="EC" id="1.14.14.18" evidence="3"/>
<dbReference type="GO" id="GO:0006788">
    <property type="term" value="P:heme oxidation"/>
    <property type="evidence" value="ECO:0007669"/>
    <property type="project" value="InterPro"/>
</dbReference>
<keyword evidence="5" id="KW-0602">Photosynthesis</keyword>
<evidence type="ECO:0000256" key="5">
    <source>
        <dbReference type="ARBA" id="ARBA00022531"/>
    </source>
</evidence>
<dbReference type="EMBL" id="SDAM02000109">
    <property type="protein sequence ID" value="KAH6829357.1"/>
    <property type="molecule type" value="Genomic_DNA"/>
</dbReference>
<organism evidence="12 13">
    <name type="scientific">Perilla frutescens var. hirtella</name>
    <name type="common">Perilla citriodora</name>
    <name type="synonym">Perilla setoyensis</name>
    <dbReference type="NCBI Taxonomy" id="608512"/>
    <lineage>
        <taxon>Eukaryota</taxon>
        <taxon>Viridiplantae</taxon>
        <taxon>Streptophyta</taxon>
        <taxon>Embryophyta</taxon>
        <taxon>Tracheophyta</taxon>
        <taxon>Spermatophyta</taxon>
        <taxon>Magnoliopsida</taxon>
        <taxon>eudicotyledons</taxon>
        <taxon>Gunneridae</taxon>
        <taxon>Pentapetalae</taxon>
        <taxon>asterids</taxon>
        <taxon>lamiids</taxon>
        <taxon>Lamiales</taxon>
        <taxon>Lamiaceae</taxon>
        <taxon>Nepetoideae</taxon>
        <taxon>Elsholtzieae</taxon>
        <taxon>Perilla</taxon>
    </lineage>
</organism>
<sequence length="265" mass="30300">MNISISLQHFIKPHDQARFPLSFSSLRSRSRSRVVVVSAATADDHHQQKQPLKKKKLAEEMRMAAMKLHKKTDDGDKAAAAMAPAGLAIAEWEPTLEGYLKFLADTNLIYQALERIVDKAVFPQYAELRNTGLERSKGLAKDMEWLEQNGHSIPQPSSLGINYAHYLHQLSDKDPHAFISHFYMTYFGHTAGGRIIGKKVEEKILNGKELEFYKYQGELPQLLQNVRDKLNKIGEKWSREEKDRCLLEIHNSFNLGSDILRLVLF</sequence>
<dbReference type="InterPro" id="IPR002051">
    <property type="entry name" value="Haem_Oase"/>
</dbReference>
<comment type="caution">
    <text evidence="12">The sequence shown here is derived from an EMBL/GenBank/DDBJ whole genome shotgun (WGS) entry which is preliminary data.</text>
</comment>
<protein>
    <recommendedName>
        <fullName evidence="3">heme oxygenase (biliverdin-producing)</fullName>
        <ecNumber evidence="3">1.14.14.18</ecNumber>
    </recommendedName>
</protein>
<dbReference type="GO" id="GO:0015979">
    <property type="term" value="P:photosynthesis"/>
    <property type="evidence" value="ECO:0007669"/>
    <property type="project" value="UniProtKB-KW"/>
</dbReference>
<reference evidence="12 13" key="1">
    <citation type="journal article" date="2021" name="Nat. Commun.">
        <title>Incipient diploidization of the medicinal plant Perilla within 10,000 years.</title>
        <authorList>
            <person name="Zhang Y."/>
            <person name="Shen Q."/>
            <person name="Leng L."/>
            <person name="Zhang D."/>
            <person name="Chen S."/>
            <person name="Shi Y."/>
            <person name="Ning Z."/>
            <person name="Chen S."/>
        </authorList>
    </citation>
    <scope>NUCLEOTIDE SEQUENCE [LARGE SCALE GENOMIC DNA]</scope>
    <source>
        <strain evidence="13">cv. PC099</strain>
    </source>
</reference>
<dbReference type="InterPro" id="IPR016053">
    <property type="entry name" value="Haem_Oase-like"/>
</dbReference>
<keyword evidence="4" id="KW-0150">Chloroplast</keyword>
<evidence type="ECO:0000256" key="6">
    <source>
        <dbReference type="ARBA" id="ARBA00022617"/>
    </source>
</evidence>
<accession>A0AAD4J927</accession>
<dbReference type="Proteomes" id="UP001190926">
    <property type="component" value="Unassembled WGS sequence"/>
</dbReference>
<dbReference type="GO" id="GO:0010024">
    <property type="term" value="P:phytochromobilin biosynthetic process"/>
    <property type="evidence" value="ECO:0007669"/>
    <property type="project" value="TreeGrafter"/>
</dbReference>
<dbReference type="AlphaFoldDB" id="A0AAD4J927"/>
<dbReference type="InterPro" id="IPR016084">
    <property type="entry name" value="Haem_Oase-like_multi-hlx"/>
</dbReference>
<dbReference type="GO" id="GO:0004392">
    <property type="term" value="F:heme oxygenase (decyclizing) activity"/>
    <property type="evidence" value="ECO:0007669"/>
    <property type="project" value="UniProtKB-EC"/>
</dbReference>
<evidence type="ECO:0000256" key="4">
    <source>
        <dbReference type="ARBA" id="ARBA00022528"/>
    </source>
</evidence>
<keyword evidence="11" id="KW-0408">Iron</keyword>
<evidence type="ECO:0000256" key="8">
    <source>
        <dbReference type="ARBA" id="ARBA00022723"/>
    </source>
</evidence>
<evidence type="ECO:0000256" key="10">
    <source>
        <dbReference type="ARBA" id="ARBA00023002"/>
    </source>
</evidence>
<evidence type="ECO:0000313" key="12">
    <source>
        <dbReference type="EMBL" id="KAH6829357.1"/>
    </source>
</evidence>
<keyword evidence="6" id="KW-0349">Heme</keyword>
<dbReference type="PANTHER" id="PTHR35703">
    <property type="entry name" value="HEME OXYGENASE 1, CHLOROPLASTIC-RELATED"/>
    <property type="match status" value="1"/>
</dbReference>
<dbReference type="GO" id="GO:0009507">
    <property type="term" value="C:chloroplast"/>
    <property type="evidence" value="ECO:0007669"/>
    <property type="project" value="UniProtKB-SubCell"/>
</dbReference>
<evidence type="ECO:0000256" key="2">
    <source>
        <dbReference type="ARBA" id="ARBA00006134"/>
    </source>
</evidence>
<dbReference type="CDD" id="cd19165">
    <property type="entry name" value="HemeO"/>
    <property type="match status" value="1"/>
</dbReference>
<evidence type="ECO:0000256" key="1">
    <source>
        <dbReference type="ARBA" id="ARBA00004229"/>
    </source>
</evidence>
<evidence type="ECO:0000256" key="9">
    <source>
        <dbReference type="ARBA" id="ARBA00022946"/>
    </source>
</evidence>
<gene>
    <name evidence="12" type="ORF">C2S53_011581</name>
</gene>
<evidence type="ECO:0000313" key="13">
    <source>
        <dbReference type="Proteomes" id="UP001190926"/>
    </source>
</evidence>
<keyword evidence="8" id="KW-0479">Metal-binding</keyword>
<dbReference type="GO" id="GO:0046872">
    <property type="term" value="F:metal ion binding"/>
    <property type="evidence" value="ECO:0007669"/>
    <property type="project" value="UniProtKB-KW"/>
</dbReference>
<evidence type="ECO:0000256" key="7">
    <source>
        <dbReference type="ARBA" id="ARBA00022640"/>
    </source>
</evidence>
<dbReference type="Pfam" id="PF01126">
    <property type="entry name" value="Heme_oxygenase"/>
    <property type="match status" value="1"/>
</dbReference>
<name>A0AAD4J927_PERFH</name>
<dbReference type="InterPro" id="IPR016951">
    <property type="entry name" value="Haem_Oase_decyc_pln"/>
</dbReference>
<dbReference type="SUPFAM" id="SSF48613">
    <property type="entry name" value="Heme oxygenase-like"/>
    <property type="match status" value="1"/>
</dbReference>
<dbReference type="Gene3D" id="1.20.910.10">
    <property type="entry name" value="Heme oxygenase-like"/>
    <property type="match status" value="1"/>
</dbReference>